<protein>
    <submittedName>
        <fullName evidence="1">Uncharacterized protein</fullName>
    </submittedName>
</protein>
<dbReference type="EMBL" id="JAPDRQ010000013">
    <property type="protein sequence ID" value="KAJ9662780.1"/>
    <property type="molecule type" value="Genomic_DNA"/>
</dbReference>
<evidence type="ECO:0000313" key="2">
    <source>
        <dbReference type="Proteomes" id="UP001172386"/>
    </source>
</evidence>
<accession>A0ACC3AHR9</accession>
<proteinExistence type="predicted"/>
<name>A0ACC3AHR9_9EURO</name>
<evidence type="ECO:0000313" key="1">
    <source>
        <dbReference type="EMBL" id="KAJ9662780.1"/>
    </source>
</evidence>
<gene>
    <name evidence="1" type="ORF">H2198_001229</name>
</gene>
<keyword evidence="2" id="KW-1185">Reference proteome</keyword>
<reference evidence="1" key="1">
    <citation type="submission" date="2022-10" db="EMBL/GenBank/DDBJ databases">
        <title>Culturing micro-colonial fungi from biological soil crusts in the Mojave desert and describing Neophaeococcomyces mojavensis, and introducing the new genera and species Taxawa tesnikishii.</title>
        <authorList>
            <person name="Kurbessoian T."/>
            <person name="Stajich J.E."/>
        </authorList>
    </citation>
    <scope>NUCLEOTIDE SEQUENCE</scope>
    <source>
        <strain evidence="1">JES_112</strain>
    </source>
</reference>
<dbReference type="Proteomes" id="UP001172386">
    <property type="component" value="Unassembled WGS sequence"/>
</dbReference>
<organism evidence="1 2">
    <name type="scientific">Neophaeococcomyces mojaviensis</name>
    <dbReference type="NCBI Taxonomy" id="3383035"/>
    <lineage>
        <taxon>Eukaryota</taxon>
        <taxon>Fungi</taxon>
        <taxon>Dikarya</taxon>
        <taxon>Ascomycota</taxon>
        <taxon>Pezizomycotina</taxon>
        <taxon>Eurotiomycetes</taxon>
        <taxon>Chaetothyriomycetidae</taxon>
        <taxon>Chaetothyriales</taxon>
        <taxon>Chaetothyriales incertae sedis</taxon>
        <taxon>Neophaeococcomyces</taxon>
    </lineage>
</organism>
<sequence>MPITTNSTTPTSFDKQIDLEEGIMPTQTHTDAGIIMSPAAFEQMFLSSKTEVKGELRQISGNPTAIAVAGFLLCTTPLSMQLLGWHGADQLGLATVGAYFWIGGLLLTLGGIGEWIVGNSFLSTIFVTFGGFWFTFGSTLIPSYNTYGAYGADGNNIAANWTKMREFHSTFAFFLVSMVLLSTVYFIASIRTNITFVVILGCLVPCFSCLSASYFAYGSGNIATGDHLQYIGAGFLFFISLVGWYEFLALVLLSVEFPIVLPLGDLSTRIRSRTERQKAKTRPPIARSDLRSIIAQAHLATYTPGSNSNATPTKTLRATVPKVPCPVSSFPALPVEALVLVAAAPDPVALPELAPVLVVDPLAVLVTEPVVTVVFPVATAPEVVPVLFANCVDAVEFTRAVTAVVRTAVVVLVVIKRDEERNVVLVFRAVRIVVELQLIVALGFGRVKRTKAEVGGDCARSPESRSMLLIGLMWVILILDSSSIERQPASSAEYEMDAGHHIEPEVPAAGQAVVFSA</sequence>
<comment type="caution">
    <text evidence="1">The sequence shown here is derived from an EMBL/GenBank/DDBJ whole genome shotgun (WGS) entry which is preliminary data.</text>
</comment>